<protein>
    <submittedName>
        <fullName evidence="1">Uncharacterized protein</fullName>
    </submittedName>
</protein>
<accession>A0A7W3ANP2</accession>
<proteinExistence type="predicted"/>
<dbReference type="RefSeq" id="WP_181478571.1">
    <property type="nucleotide sequence ID" value="NZ_CP056697.1"/>
</dbReference>
<reference evidence="1 2" key="1">
    <citation type="submission" date="2020-06" db="EMBL/GenBank/DDBJ databases">
        <title>REHAB project genomes.</title>
        <authorList>
            <person name="Shaw L.P."/>
        </authorList>
    </citation>
    <scope>NUCLEOTIDE SEQUENCE [LARGE SCALE GENOMIC DNA]</scope>
    <source>
        <strain evidence="1 2">RHBSTW-00604</strain>
    </source>
</reference>
<sequence length="744" mass="82039">MGNTATVHGSGKTGMQAKGIKASYVSGTRLYFHADSETFLAVDGDELEQESNALNKLLGHQVDTQMRIDDLTSQCTRLNWGQISERAALQTQIQQEVQRLDELNKQLKVKLMALSAIEELPKTTLLDNSSKSAVGLMELIEVRGGTKGVRYIYVRSDQIDSKWRRYQLENSDKKSGGKSFVISETYTDNEGNTRTREKIDYDKLKTQISKVKPKMLKVEQDLLEQHTGILGQWARDMNDSLKHSPYQGERFGFDAQSQLMRWTYGAGLTEELNPFEVDFRNQGKKIKKEAVTSGKASAYASLALAESKSKLTLSLPDIHGITMTYPLKPEMGGGMGSLGVLRFDFELTLAGSVGASLGVELGVSVKSNWAKGVPGPSGDGAVPAPGQRKIDISQVVKEPEVTGELTVFAGAQASVNLAGSIKWLNPDNKKSKYTQLAKVAVGTAAQFGVGWSGTFRFSYENGRVKVLVRGGMCWGGGGKGSVAFDIDGIAIMTDFMPCLTYMLRNADYIKLSENVIREGDFYAFCALPLLIGMYGVNQLADNLGKETDLLLEKLRDSWDEKERRVQLMEHILDTQGECLKYSPPESKGAAIASLIERNFWDDVASPASHAQTQCEGLVTYSARKRAVLLSLRWIQSKRDYENVMQHLSKTFEISGSWQSNQQKVADFLALGEEVQTYGVGNIILNSSTVKVFPSHYAKNLISIYESLPESIDISGNELKSLVEVSPFLMESCTRVVVNGMEVSK</sequence>
<dbReference type="EMBL" id="JABXPT010000016">
    <property type="protein sequence ID" value="MBA7900684.1"/>
    <property type="molecule type" value="Genomic_DNA"/>
</dbReference>
<evidence type="ECO:0000313" key="2">
    <source>
        <dbReference type="Proteomes" id="UP000518474"/>
    </source>
</evidence>
<dbReference type="Proteomes" id="UP000518474">
    <property type="component" value="Unassembled WGS sequence"/>
</dbReference>
<dbReference type="AlphaFoldDB" id="A0A7W3ANP2"/>
<organism evidence="1 2">
    <name type="scientific">Escherichia marmotae</name>
    <dbReference type="NCBI Taxonomy" id="1499973"/>
    <lineage>
        <taxon>Bacteria</taxon>
        <taxon>Pseudomonadati</taxon>
        <taxon>Pseudomonadota</taxon>
        <taxon>Gammaproteobacteria</taxon>
        <taxon>Enterobacterales</taxon>
        <taxon>Enterobacteriaceae</taxon>
        <taxon>Escherichia</taxon>
    </lineage>
</organism>
<gene>
    <name evidence="1" type="ORF">HV245_21485</name>
</gene>
<evidence type="ECO:0000313" key="1">
    <source>
        <dbReference type="EMBL" id="MBA7900684.1"/>
    </source>
</evidence>
<name>A0A7W3ANP2_9ESCH</name>
<comment type="caution">
    <text evidence="1">The sequence shown here is derived from an EMBL/GenBank/DDBJ whole genome shotgun (WGS) entry which is preliminary data.</text>
</comment>